<dbReference type="GO" id="GO:0046872">
    <property type="term" value="F:metal ion binding"/>
    <property type="evidence" value="ECO:0007669"/>
    <property type="project" value="UniProtKB-KW"/>
</dbReference>
<dbReference type="GO" id="GO:0051537">
    <property type="term" value="F:2 iron, 2 sulfur cluster binding"/>
    <property type="evidence" value="ECO:0007669"/>
    <property type="project" value="UniProtKB-KW"/>
</dbReference>
<comment type="caution">
    <text evidence="6">The sequence shown here is derived from an EMBL/GenBank/DDBJ whole genome shotgun (WGS) entry which is preliminary data.</text>
</comment>
<dbReference type="SUPFAM" id="SSF56281">
    <property type="entry name" value="Metallo-hydrolase/oxidoreductase"/>
    <property type="match status" value="1"/>
</dbReference>
<dbReference type="Pfam" id="PF00355">
    <property type="entry name" value="Rieske"/>
    <property type="match status" value="1"/>
</dbReference>
<dbReference type="RefSeq" id="WP_163754954.1">
    <property type="nucleotide sequence ID" value="NZ_BLKW01000002.1"/>
</dbReference>
<evidence type="ECO:0000259" key="5">
    <source>
        <dbReference type="PROSITE" id="PS51296"/>
    </source>
</evidence>
<dbReference type="Gene3D" id="2.102.10.10">
    <property type="entry name" value="Rieske [2Fe-2S] iron-sulphur domain"/>
    <property type="match status" value="1"/>
</dbReference>
<dbReference type="EMBL" id="BLKW01000002">
    <property type="protein sequence ID" value="GFG73682.1"/>
    <property type="molecule type" value="Genomic_DNA"/>
</dbReference>
<dbReference type="Gene3D" id="3.60.15.10">
    <property type="entry name" value="Ribonuclease Z/Hydroxyacylglutathione hydrolase-like"/>
    <property type="match status" value="1"/>
</dbReference>
<evidence type="ECO:0000256" key="1">
    <source>
        <dbReference type="ARBA" id="ARBA00022714"/>
    </source>
</evidence>
<evidence type="ECO:0000256" key="2">
    <source>
        <dbReference type="ARBA" id="ARBA00022723"/>
    </source>
</evidence>
<evidence type="ECO:0000256" key="4">
    <source>
        <dbReference type="ARBA" id="ARBA00023014"/>
    </source>
</evidence>
<protein>
    <submittedName>
        <fullName evidence="6">Putative Rieske 2Fe-2S iron-sulfur protein</fullName>
    </submittedName>
</protein>
<keyword evidence="1" id="KW-0001">2Fe-2S</keyword>
<dbReference type="PANTHER" id="PTHR15032:SF4">
    <property type="entry name" value="N-ACYL-PHOSPHATIDYLETHANOLAMINE-HYDROLYZING PHOSPHOLIPASE D"/>
    <property type="match status" value="1"/>
</dbReference>
<dbReference type="InterPro" id="IPR017941">
    <property type="entry name" value="Rieske_2Fe-2S"/>
</dbReference>
<dbReference type="PROSITE" id="PS51296">
    <property type="entry name" value="RIESKE"/>
    <property type="match status" value="1"/>
</dbReference>
<accession>A0A7I9XUK6</accession>
<keyword evidence="3" id="KW-0408">Iron</keyword>
<dbReference type="GO" id="GO:0016705">
    <property type="term" value="F:oxidoreductase activity, acting on paired donors, with incorporation or reduction of molecular oxygen"/>
    <property type="evidence" value="ECO:0007669"/>
    <property type="project" value="UniProtKB-ARBA"/>
</dbReference>
<organism evidence="6 7">
    <name type="scientific">Mycobacterium botniense</name>
    <dbReference type="NCBI Taxonomy" id="84962"/>
    <lineage>
        <taxon>Bacteria</taxon>
        <taxon>Bacillati</taxon>
        <taxon>Actinomycetota</taxon>
        <taxon>Actinomycetes</taxon>
        <taxon>Mycobacteriales</taxon>
        <taxon>Mycobacteriaceae</taxon>
        <taxon>Mycobacterium</taxon>
    </lineage>
</organism>
<dbReference type="Pfam" id="PF13483">
    <property type="entry name" value="Lactamase_B_3"/>
    <property type="match status" value="1"/>
</dbReference>
<name>A0A7I9XUK6_9MYCO</name>
<keyword evidence="4" id="KW-0411">Iron-sulfur</keyword>
<dbReference type="AlphaFoldDB" id="A0A7I9XUK6"/>
<dbReference type="SUPFAM" id="SSF50022">
    <property type="entry name" value="ISP domain"/>
    <property type="match status" value="1"/>
</dbReference>
<feature type="domain" description="Rieske" evidence="5">
    <location>
        <begin position="465"/>
        <end position="516"/>
    </location>
</feature>
<sequence length="516" mass="58050">MQLTSIGHAGFLIQTAAGSILCDPWVNPAYFASWFPFPDNSTLDWAALGDCDYLYVSHLHRDHFDARLLAAHVNKDAVVLLPDYPVPDLRDELTKLGFHRFFETTDSVKHRLSGPKGELEVMIIALRSPADGPIGDSALVVSDGETTVFNMNDARPVEVDMLPAEFGHIDVHMLQYSGAIWYPMVYDMPARAKKAFGTQKRQRQMDRARQYIAQVGATWVVPSAGPPCFLDAELRYLNDDHGDPANIFPDQMVFLEQMRAHGHHRGLLMIPGSTADFTGPVLHSVHHPLPHDQIEAMFTTGKAAYLSDYADRMAPVIAAEKASWAPATGEALLKPLRELFEPIMWQSDEICDGVGYPVELVIGSESIVLDFPKRAVREPINGEKFRYGFAIAPELVRTVLRDNEPDWVNTIFLSTRFRAWRVGGYNEYLYTFFKCLTGERITYANGWFAEAHDDTASIALDRWEVQRRCPHLKADLSKFGVVEGNTLTCNMHGWQWDLDTGRCLTARGHELRCSPL</sequence>
<reference evidence="6 7" key="1">
    <citation type="journal article" date="2019" name="Emerg. Microbes Infect.">
        <title>Comprehensive subspecies identification of 175 nontuberculous mycobacteria species based on 7547 genomic profiles.</title>
        <authorList>
            <person name="Matsumoto Y."/>
            <person name="Kinjo T."/>
            <person name="Motooka D."/>
            <person name="Nabeya D."/>
            <person name="Jung N."/>
            <person name="Uechi K."/>
            <person name="Horii T."/>
            <person name="Iida T."/>
            <person name="Fujita J."/>
            <person name="Nakamura S."/>
        </authorList>
    </citation>
    <scope>NUCLEOTIDE SEQUENCE [LARGE SCALE GENOMIC DNA]</scope>
    <source>
        <strain evidence="6 7">JCM 17322</strain>
    </source>
</reference>
<dbReference type="InterPro" id="IPR036922">
    <property type="entry name" value="Rieske_2Fe-2S_sf"/>
</dbReference>
<dbReference type="Proteomes" id="UP000465361">
    <property type="component" value="Unassembled WGS sequence"/>
</dbReference>
<proteinExistence type="predicted"/>
<evidence type="ECO:0000313" key="7">
    <source>
        <dbReference type="Proteomes" id="UP000465361"/>
    </source>
</evidence>
<dbReference type="GO" id="GO:0005737">
    <property type="term" value="C:cytoplasm"/>
    <property type="evidence" value="ECO:0007669"/>
    <property type="project" value="TreeGrafter"/>
</dbReference>
<gene>
    <name evidence="6" type="ORF">MBOT_10470</name>
</gene>
<dbReference type="PANTHER" id="PTHR15032">
    <property type="entry name" value="N-ACYL-PHOSPHATIDYLETHANOLAMINE-HYDROLYZING PHOSPHOLIPASE D"/>
    <property type="match status" value="1"/>
</dbReference>
<dbReference type="InterPro" id="IPR036866">
    <property type="entry name" value="RibonucZ/Hydroxyglut_hydro"/>
</dbReference>
<evidence type="ECO:0000256" key="3">
    <source>
        <dbReference type="ARBA" id="ARBA00023004"/>
    </source>
</evidence>
<keyword evidence="7" id="KW-1185">Reference proteome</keyword>
<dbReference type="GO" id="GO:0004497">
    <property type="term" value="F:monooxygenase activity"/>
    <property type="evidence" value="ECO:0007669"/>
    <property type="project" value="UniProtKB-ARBA"/>
</dbReference>
<keyword evidence="2" id="KW-0479">Metal-binding</keyword>
<dbReference type="InterPro" id="IPR057330">
    <property type="entry name" value="SCP2_Rv3818"/>
</dbReference>
<evidence type="ECO:0000313" key="6">
    <source>
        <dbReference type="EMBL" id="GFG73682.1"/>
    </source>
</evidence>
<dbReference type="Pfam" id="PF25451">
    <property type="entry name" value="SCP2_Rv3818"/>
    <property type="match status" value="1"/>
</dbReference>